<feature type="domain" description="Peptidase M24 C-terminal" evidence="8">
    <location>
        <begin position="589"/>
        <end position="647"/>
    </location>
</feature>
<comment type="similarity">
    <text evidence="4">Belongs to the peptidase M24B family.</text>
</comment>
<protein>
    <submittedName>
        <fullName evidence="9">M24 family metallopeptidase</fullName>
    </submittedName>
</protein>
<feature type="domain" description="Creatinase N-terminal" evidence="7">
    <location>
        <begin position="23"/>
        <end position="172"/>
    </location>
</feature>
<evidence type="ECO:0000313" key="10">
    <source>
        <dbReference type="Proteomes" id="UP001333818"/>
    </source>
</evidence>
<dbReference type="PROSITE" id="PS00491">
    <property type="entry name" value="PROLINE_PEPTIDASE"/>
    <property type="match status" value="1"/>
</dbReference>
<evidence type="ECO:0000259" key="7">
    <source>
        <dbReference type="Pfam" id="PF01321"/>
    </source>
</evidence>
<evidence type="ECO:0000259" key="6">
    <source>
        <dbReference type="Pfam" id="PF00557"/>
    </source>
</evidence>
<dbReference type="RefSeq" id="WP_330481673.1">
    <property type="nucleotide sequence ID" value="NZ_JAZBJZ010000002.1"/>
</dbReference>
<comment type="caution">
    <text evidence="9">The sequence shown here is derived from an EMBL/GenBank/DDBJ whole genome shotgun (WGS) entry which is preliminary data.</text>
</comment>
<dbReference type="GO" id="GO:0046872">
    <property type="term" value="F:metal ion binding"/>
    <property type="evidence" value="ECO:0007669"/>
    <property type="project" value="UniProtKB-KW"/>
</dbReference>
<keyword evidence="1 4" id="KW-0479">Metal-binding</keyword>
<reference evidence="9" key="1">
    <citation type="submission" date="2024-01" db="EMBL/GenBank/DDBJ databases">
        <title>Bank of Algae and Cyanobacteria of the Azores (BACA) strain genomes.</title>
        <authorList>
            <person name="Luz R."/>
            <person name="Cordeiro R."/>
            <person name="Fonseca A."/>
            <person name="Goncalves V."/>
        </authorList>
    </citation>
    <scope>NUCLEOTIDE SEQUENCE</scope>
    <source>
        <strain evidence="9">BACA0141</strain>
    </source>
</reference>
<name>A0AAW9PPL8_9CYAN</name>
<dbReference type="FunFam" id="3.90.230.10:FF:000007">
    <property type="entry name" value="Xaa-Pro aminopeptidase P"/>
    <property type="match status" value="1"/>
</dbReference>
<dbReference type="Gene3D" id="3.90.230.10">
    <property type="entry name" value="Creatinase/methionine aminopeptidase superfamily"/>
    <property type="match status" value="1"/>
</dbReference>
<feature type="compositionally biased region" description="Low complexity" evidence="5">
    <location>
        <begin position="564"/>
        <end position="573"/>
    </location>
</feature>
<dbReference type="AlphaFoldDB" id="A0AAW9PPL8"/>
<proteinExistence type="inferred from homology"/>
<evidence type="ECO:0000256" key="3">
    <source>
        <dbReference type="ARBA" id="ARBA00023211"/>
    </source>
</evidence>
<dbReference type="InterPro" id="IPR000994">
    <property type="entry name" value="Pept_M24"/>
</dbReference>
<dbReference type="Proteomes" id="UP001333818">
    <property type="component" value="Unassembled WGS sequence"/>
</dbReference>
<dbReference type="InterPro" id="IPR000587">
    <property type="entry name" value="Creatinase_N"/>
</dbReference>
<dbReference type="GO" id="GO:0005737">
    <property type="term" value="C:cytoplasm"/>
    <property type="evidence" value="ECO:0007669"/>
    <property type="project" value="UniProtKB-ARBA"/>
</dbReference>
<evidence type="ECO:0000256" key="5">
    <source>
        <dbReference type="SAM" id="MobiDB-lite"/>
    </source>
</evidence>
<evidence type="ECO:0000259" key="8">
    <source>
        <dbReference type="Pfam" id="PF16188"/>
    </source>
</evidence>
<dbReference type="PANTHER" id="PTHR43763:SF6">
    <property type="entry name" value="XAA-PRO AMINOPEPTIDASE 1"/>
    <property type="match status" value="1"/>
</dbReference>
<evidence type="ECO:0000256" key="4">
    <source>
        <dbReference type="RuleBase" id="RU000590"/>
    </source>
</evidence>
<keyword evidence="3" id="KW-0464">Manganese</keyword>
<keyword evidence="2" id="KW-0378">Hydrolase</keyword>
<evidence type="ECO:0000256" key="1">
    <source>
        <dbReference type="ARBA" id="ARBA00022723"/>
    </source>
</evidence>
<feature type="region of interest" description="Disordered" evidence="5">
    <location>
        <begin position="564"/>
        <end position="584"/>
    </location>
</feature>
<dbReference type="PANTHER" id="PTHR43763">
    <property type="entry name" value="XAA-PRO AMINOPEPTIDASE 1"/>
    <property type="match status" value="1"/>
</dbReference>
<evidence type="ECO:0000313" key="9">
    <source>
        <dbReference type="EMBL" id="MEE3715252.1"/>
    </source>
</evidence>
<dbReference type="Pfam" id="PF00557">
    <property type="entry name" value="Peptidase_M24"/>
    <property type="match status" value="1"/>
</dbReference>
<evidence type="ECO:0000256" key="2">
    <source>
        <dbReference type="ARBA" id="ARBA00022801"/>
    </source>
</evidence>
<feature type="domain" description="Peptidase M24" evidence="6">
    <location>
        <begin position="344"/>
        <end position="558"/>
    </location>
</feature>
<dbReference type="Gene3D" id="3.40.350.10">
    <property type="entry name" value="Creatinase/prolidase N-terminal domain"/>
    <property type="match status" value="2"/>
</dbReference>
<sequence>MLLSDLLPPNSSPTSNQHSPYIRLTDLRSLLRERELDGYFIPSADEHLNEYLPEAKQRRQWASGFTGSAGDFLVSQDAAWLFVDSRYHEQAELQVDPNFIKISKLGLEGHKTTLEILEEFGDRALKQQTSFRLGFDPFTLTVDQFRQMKHHLDAAGVDLVPTKINLIDQLRAQSPWREIDPVPDYGNSLVFSLSDTLTGETVSKKLERVRESMQKSRTAILPVTKLDQIAWLFNLRGQDVDCNPVFIAYAIVTTSETYLFTNQARIDEAVKRSLTEQVTILDYEQYLPTLERLVATASSNRVLVATAQTTLGTYLKLKEHKAKIVEAKNPIEVLKALKNAVEIEQMQQANLKASRAKTLTLKWISEQFAAGNAMSELDVVGAIEGFYHQTTGFQELSFPTIAATGANSSIVHYSTPSHAHQLKSGDLFLLDSGSQFLAGTTDDTRTIAIGEPTAEQIERYTEVLRSHINCAMQRFPKGTTGSQIDGIARSSLWSKGLDFGHGTGHGVGVFLNVHEGPNGISKRVQTELEAGMVTSIEPGFYQSGWGGIRIENLYVVREIPKSENSVEGSSENSQTDAQTDAKKKVETPPWFEFESLTYIPFDKRLIDRDRLNTKQQEWLNRYHEAVIAKLSPMLDAEQMAWLETACRF</sequence>
<dbReference type="SUPFAM" id="SSF55920">
    <property type="entry name" value="Creatinase/aminopeptidase"/>
    <property type="match status" value="1"/>
</dbReference>
<dbReference type="InterPro" id="IPR036005">
    <property type="entry name" value="Creatinase/aminopeptidase-like"/>
</dbReference>
<keyword evidence="10" id="KW-1185">Reference proteome</keyword>
<dbReference type="Pfam" id="PF16189">
    <property type="entry name" value="Creatinase_N_2"/>
    <property type="match status" value="1"/>
</dbReference>
<organism evidence="9 10">
    <name type="scientific">Tumidithrix elongata BACA0141</name>
    <dbReference type="NCBI Taxonomy" id="2716417"/>
    <lineage>
        <taxon>Bacteria</taxon>
        <taxon>Bacillati</taxon>
        <taxon>Cyanobacteriota</taxon>
        <taxon>Cyanophyceae</taxon>
        <taxon>Pseudanabaenales</taxon>
        <taxon>Pseudanabaenaceae</taxon>
        <taxon>Tumidithrix</taxon>
        <taxon>Tumidithrix elongata</taxon>
    </lineage>
</organism>
<dbReference type="InterPro" id="IPR032416">
    <property type="entry name" value="Peptidase_M24_C"/>
</dbReference>
<dbReference type="InterPro" id="IPR001131">
    <property type="entry name" value="Peptidase_M24B_aminopep-P_CS"/>
</dbReference>
<accession>A0AAW9PPL8</accession>
<dbReference type="Pfam" id="PF16188">
    <property type="entry name" value="Peptidase_M24_C"/>
    <property type="match status" value="1"/>
</dbReference>
<dbReference type="InterPro" id="IPR029149">
    <property type="entry name" value="Creatin/AminoP/Spt16_N"/>
</dbReference>
<dbReference type="EMBL" id="JAZBJZ010000002">
    <property type="protein sequence ID" value="MEE3715252.1"/>
    <property type="molecule type" value="Genomic_DNA"/>
</dbReference>
<dbReference type="InterPro" id="IPR050422">
    <property type="entry name" value="X-Pro_aminopeptidase_P"/>
</dbReference>
<dbReference type="Pfam" id="PF01321">
    <property type="entry name" value="Creatinase_N"/>
    <property type="match status" value="1"/>
</dbReference>
<dbReference type="GO" id="GO:0016787">
    <property type="term" value="F:hydrolase activity"/>
    <property type="evidence" value="ECO:0007669"/>
    <property type="project" value="UniProtKB-KW"/>
</dbReference>
<dbReference type="SUPFAM" id="SSF53092">
    <property type="entry name" value="Creatinase/prolidase N-terminal domain"/>
    <property type="match status" value="1"/>
</dbReference>
<gene>
    <name evidence="9" type="ORF">V2H45_00675</name>
</gene>